<dbReference type="Gene3D" id="3.40.390.10">
    <property type="entry name" value="Collagenase (Catalytic Domain)"/>
    <property type="match status" value="1"/>
</dbReference>
<dbReference type="GO" id="GO:0008237">
    <property type="term" value="F:metallopeptidase activity"/>
    <property type="evidence" value="ECO:0007669"/>
    <property type="project" value="InterPro"/>
</dbReference>
<proteinExistence type="predicted"/>
<evidence type="ECO:0000313" key="2">
    <source>
        <dbReference type="Proteomes" id="UP000189777"/>
    </source>
</evidence>
<protein>
    <submittedName>
        <fullName evidence="1">Metallo-peptidase family M12B Reprolysin-like</fullName>
    </submittedName>
</protein>
<organism evidence="1 2">
    <name type="scientific">Krasilnikoviella flava</name>
    <dbReference type="NCBI Taxonomy" id="526729"/>
    <lineage>
        <taxon>Bacteria</taxon>
        <taxon>Bacillati</taxon>
        <taxon>Actinomycetota</taxon>
        <taxon>Actinomycetes</taxon>
        <taxon>Micrococcales</taxon>
        <taxon>Promicromonosporaceae</taxon>
        <taxon>Krasilnikoviella</taxon>
    </lineage>
</organism>
<sequence length="307" mass="32826">MKRGGRAHYGADWFTSSTRGPGKREHLVVLFPYLRGDYPGGPRETDTCGGTLGLGSLPSKASRDNPGGWSFSLFGGPNGETRSSRFTHPQYATAVSTLAHELGHNMGLEHSGVGWCTGSVPDRPFTSSRCGAVEGLDPMDLMGADFAAVGTAPLSGAQKKRLGVLPASDVVTVTKKGGARTVRISERHVANSRPRLLRAVDPKTGQYYYVEFRRPSGARYPSLGGIPWRAASDYTVAYGVTVSRLGRVGSTWAYPGEHLIVPMGKESRRHSNLSRGSSFTTRSGALRLTVQSAGDGVATVRVTFPRT</sequence>
<dbReference type="STRING" id="526729.SAMN04324258_3572"/>
<reference evidence="1 2" key="1">
    <citation type="submission" date="2017-02" db="EMBL/GenBank/DDBJ databases">
        <authorList>
            <person name="Peterson S.W."/>
        </authorList>
    </citation>
    <scope>NUCLEOTIDE SEQUENCE [LARGE SCALE GENOMIC DNA]</scope>
    <source>
        <strain evidence="1 2">DSM 21481</strain>
    </source>
</reference>
<dbReference type="AlphaFoldDB" id="A0A1T5LK91"/>
<gene>
    <name evidence="1" type="ORF">SAMN04324258_3572</name>
</gene>
<dbReference type="SUPFAM" id="SSF55486">
    <property type="entry name" value="Metalloproteases ('zincins'), catalytic domain"/>
    <property type="match status" value="1"/>
</dbReference>
<accession>A0A1T5LK91</accession>
<keyword evidence="2" id="KW-1185">Reference proteome</keyword>
<dbReference type="InterPro" id="IPR024079">
    <property type="entry name" value="MetalloPept_cat_dom_sf"/>
</dbReference>
<dbReference type="Proteomes" id="UP000189777">
    <property type="component" value="Unassembled WGS sequence"/>
</dbReference>
<evidence type="ECO:0000313" key="1">
    <source>
        <dbReference type="EMBL" id="SKC76304.1"/>
    </source>
</evidence>
<name>A0A1T5LK91_9MICO</name>
<dbReference type="EMBL" id="FUZQ01000006">
    <property type="protein sequence ID" value="SKC76304.1"/>
    <property type="molecule type" value="Genomic_DNA"/>
</dbReference>